<protein>
    <recommendedName>
        <fullName evidence="9">Cell division protein FtsQ</fullName>
    </recommendedName>
</protein>
<evidence type="ECO:0000256" key="7">
    <source>
        <dbReference type="ARBA" id="ARBA00023136"/>
    </source>
</evidence>
<keyword evidence="5 9" id="KW-0812">Transmembrane</keyword>
<comment type="caution">
    <text evidence="12">The sequence shown here is derived from an EMBL/GenBank/DDBJ whole genome shotgun (WGS) entry which is preliminary data.</text>
</comment>
<feature type="region of interest" description="Disordered" evidence="10">
    <location>
        <begin position="1"/>
        <end position="26"/>
    </location>
</feature>
<evidence type="ECO:0000256" key="2">
    <source>
        <dbReference type="ARBA" id="ARBA00022475"/>
    </source>
</evidence>
<dbReference type="InterPro" id="IPR026579">
    <property type="entry name" value="FtsQ"/>
</dbReference>
<dbReference type="Proteomes" id="UP000247565">
    <property type="component" value="Unassembled WGS sequence"/>
</dbReference>
<evidence type="ECO:0000256" key="8">
    <source>
        <dbReference type="ARBA" id="ARBA00023306"/>
    </source>
</evidence>
<comment type="function">
    <text evidence="9">Essential cell division protein.</text>
</comment>
<dbReference type="InterPro" id="IPR005548">
    <property type="entry name" value="Cell_div_FtsQ/DivIB_C"/>
</dbReference>
<dbReference type="Pfam" id="PF08478">
    <property type="entry name" value="POTRA_1"/>
    <property type="match status" value="1"/>
</dbReference>
<dbReference type="InterPro" id="IPR013685">
    <property type="entry name" value="POTRA_FtsQ_type"/>
</dbReference>
<keyword evidence="13" id="KW-1185">Reference proteome</keyword>
<comment type="subcellular location">
    <subcellularLocation>
        <location evidence="9">Cell inner membrane</location>
        <topology evidence="9">Single-pass type II membrane protein</topology>
    </subcellularLocation>
    <subcellularLocation>
        <location evidence="1">Membrane</location>
    </subcellularLocation>
    <text evidence="9">Localizes to the division septum.</text>
</comment>
<keyword evidence="8 9" id="KW-0131">Cell cycle</keyword>
<accession>A0A318N7U9</accession>
<keyword evidence="7 9" id="KW-0472">Membrane</keyword>
<evidence type="ECO:0000256" key="4">
    <source>
        <dbReference type="ARBA" id="ARBA00022618"/>
    </source>
</evidence>
<evidence type="ECO:0000313" key="13">
    <source>
        <dbReference type="Proteomes" id="UP000247565"/>
    </source>
</evidence>
<dbReference type="Gene3D" id="3.10.20.310">
    <property type="entry name" value="membrane protein fhac"/>
    <property type="match status" value="1"/>
</dbReference>
<keyword evidence="6 9" id="KW-1133">Transmembrane helix</keyword>
<evidence type="ECO:0000256" key="6">
    <source>
        <dbReference type="ARBA" id="ARBA00022989"/>
    </source>
</evidence>
<reference evidence="12 13" key="1">
    <citation type="submission" date="2018-05" db="EMBL/GenBank/DDBJ databases">
        <title>Reference genomes for bee gut microbiota database.</title>
        <authorList>
            <person name="Ellegaard K.M."/>
        </authorList>
    </citation>
    <scope>NUCLEOTIDE SEQUENCE [LARGE SCALE GENOMIC DNA]</scope>
    <source>
        <strain evidence="12 13">ESL0284</strain>
    </source>
</reference>
<gene>
    <name evidence="9" type="primary">ftsQ</name>
    <name evidence="12" type="ORF">DK869_02880</name>
</gene>
<dbReference type="HAMAP" id="MF_00911">
    <property type="entry name" value="FtsQ_subfam"/>
    <property type="match status" value="1"/>
</dbReference>
<dbReference type="InterPro" id="IPR034746">
    <property type="entry name" value="POTRA"/>
</dbReference>
<keyword evidence="3 9" id="KW-0997">Cell inner membrane</keyword>
<proteinExistence type="inferred from homology"/>
<evidence type="ECO:0000259" key="11">
    <source>
        <dbReference type="PROSITE" id="PS51779"/>
    </source>
</evidence>
<sequence length="304" mass="34688">MFTSCGKSKMSYLKRRPNHQDDRPSKQKIAYRRLKRMLRPFFFLLIILGLFIGGGWAIYKFASEQEFSLFRTKTAKLVPMKLANIIIDGCKLTTEYEIKQALGINIGDPILNFSINDAQKRLNGLTFVNYAVIKRQLPDTLIVHIIERSPFAVWQNQGKFKLIDKKGNIVNDQGMNGKDGQAFLKLPLVVGIGANTAASDLIDILSVYPDIKNRMVAAVRIGNRRWNLNLKNGTIILLPENQEIAAIQRLIQYEKQFQLLDRPLKHIDLRLPDRLIILKDKEPTPPNPVNDNPEPSNDNDEKTP</sequence>
<name>A0A318N7U9_9PROT</name>
<evidence type="ECO:0000256" key="9">
    <source>
        <dbReference type="HAMAP-Rule" id="MF_00911"/>
    </source>
</evidence>
<dbReference type="PANTHER" id="PTHR35851">
    <property type="entry name" value="CELL DIVISION PROTEIN FTSQ"/>
    <property type="match status" value="1"/>
</dbReference>
<feature type="domain" description="POTRA" evidence="11">
    <location>
        <begin position="80"/>
        <end position="148"/>
    </location>
</feature>
<dbReference type="Gene3D" id="3.40.50.11690">
    <property type="entry name" value="Cell division protein FtsQ/DivIB"/>
    <property type="match status" value="1"/>
</dbReference>
<keyword evidence="2 9" id="KW-1003">Cell membrane</keyword>
<dbReference type="EMBL" id="QGLT01000001">
    <property type="protein sequence ID" value="PXZ01954.1"/>
    <property type="molecule type" value="Genomic_DNA"/>
</dbReference>
<dbReference type="PROSITE" id="PS51779">
    <property type="entry name" value="POTRA"/>
    <property type="match status" value="1"/>
</dbReference>
<dbReference type="GO" id="GO:0005886">
    <property type="term" value="C:plasma membrane"/>
    <property type="evidence" value="ECO:0007669"/>
    <property type="project" value="UniProtKB-SubCell"/>
</dbReference>
<dbReference type="AlphaFoldDB" id="A0A318N7U9"/>
<evidence type="ECO:0000313" key="12">
    <source>
        <dbReference type="EMBL" id="PXZ01954.1"/>
    </source>
</evidence>
<dbReference type="GO" id="GO:0090529">
    <property type="term" value="P:cell septum assembly"/>
    <property type="evidence" value="ECO:0007669"/>
    <property type="project" value="InterPro"/>
</dbReference>
<comment type="similarity">
    <text evidence="9">Belongs to the FtsQ/DivIB family. FtsQ subfamily.</text>
</comment>
<keyword evidence="4 9" id="KW-0132">Cell division</keyword>
<dbReference type="InterPro" id="IPR045335">
    <property type="entry name" value="FtsQ_C_sf"/>
</dbReference>
<dbReference type="PANTHER" id="PTHR35851:SF1">
    <property type="entry name" value="CELL DIVISION PROTEIN FTSQ"/>
    <property type="match status" value="1"/>
</dbReference>
<evidence type="ECO:0000256" key="1">
    <source>
        <dbReference type="ARBA" id="ARBA00004370"/>
    </source>
</evidence>
<dbReference type="Pfam" id="PF03799">
    <property type="entry name" value="FtsQ_DivIB_C"/>
    <property type="match status" value="1"/>
</dbReference>
<dbReference type="GO" id="GO:0043093">
    <property type="term" value="P:FtsZ-dependent cytokinesis"/>
    <property type="evidence" value="ECO:0007669"/>
    <property type="project" value="UniProtKB-UniRule"/>
</dbReference>
<evidence type="ECO:0000256" key="3">
    <source>
        <dbReference type="ARBA" id="ARBA00022519"/>
    </source>
</evidence>
<organism evidence="12 13">
    <name type="scientific">Commensalibacter melissae</name>
    <dbReference type="NCBI Taxonomy" id="2070537"/>
    <lineage>
        <taxon>Bacteria</taxon>
        <taxon>Pseudomonadati</taxon>
        <taxon>Pseudomonadota</taxon>
        <taxon>Alphaproteobacteria</taxon>
        <taxon>Acetobacterales</taxon>
        <taxon>Acetobacteraceae</taxon>
    </lineage>
</organism>
<dbReference type="GO" id="GO:0032153">
    <property type="term" value="C:cell division site"/>
    <property type="evidence" value="ECO:0007669"/>
    <property type="project" value="UniProtKB-UniRule"/>
</dbReference>
<feature type="region of interest" description="Disordered" evidence="10">
    <location>
        <begin position="279"/>
        <end position="304"/>
    </location>
</feature>
<evidence type="ECO:0000256" key="10">
    <source>
        <dbReference type="SAM" id="MobiDB-lite"/>
    </source>
</evidence>
<evidence type="ECO:0000256" key="5">
    <source>
        <dbReference type="ARBA" id="ARBA00022692"/>
    </source>
</evidence>